<feature type="transmembrane region" description="Helical" evidence="6">
    <location>
        <begin position="73"/>
        <end position="90"/>
    </location>
</feature>
<evidence type="ECO:0000256" key="2">
    <source>
        <dbReference type="ARBA" id="ARBA00022448"/>
    </source>
</evidence>
<dbReference type="Proteomes" id="UP000551878">
    <property type="component" value="Unassembled WGS sequence"/>
</dbReference>
<feature type="transmembrane region" description="Helical" evidence="6">
    <location>
        <begin position="159"/>
        <end position="181"/>
    </location>
</feature>
<feature type="transmembrane region" description="Helical" evidence="6">
    <location>
        <begin position="362"/>
        <end position="385"/>
    </location>
</feature>
<feature type="transmembrane region" description="Helical" evidence="6">
    <location>
        <begin position="41"/>
        <end position="61"/>
    </location>
</feature>
<feature type="transmembrane region" description="Helical" evidence="6">
    <location>
        <begin position="7"/>
        <end position="29"/>
    </location>
</feature>
<feature type="transmembrane region" description="Helical" evidence="6">
    <location>
        <begin position="299"/>
        <end position="321"/>
    </location>
</feature>
<gene>
    <name evidence="8" type="ORF">HNQ41_003354</name>
</gene>
<protein>
    <submittedName>
        <fullName evidence="8">MFS family permease</fullName>
    </submittedName>
</protein>
<dbReference type="Gene3D" id="1.20.1250.20">
    <property type="entry name" value="MFS general substrate transporter like domains"/>
    <property type="match status" value="2"/>
</dbReference>
<dbReference type="InterPro" id="IPR020846">
    <property type="entry name" value="MFS_dom"/>
</dbReference>
<keyword evidence="3 6" id="KW-0812">Transmembrane</keyword>
<dbReference type="PANTHER" id="PTHR23537:SF1">
    <property type="entry name" value="SUGAR TRANSPORTER"/>
    <property type="match status" value="1"/>
</dbReference>
<feature type="transmembrane region" description="Helical" evidence="6">
    <location>
        <begin position="248"/>
        <end position="267"/>
    </location>
</feature>
<evidence type="ECO:0000313" key="9">
    <source>
        <dbReference type="Proteomes" id="UP000551878"/>
    </source>
</evidence>
<dbReference type="InterPro" id="IPR036259">
    <property type="entry name" value="MFS_trans_sf"/>
</dbReference>
<keyword evidence="9" id="KW-1185">Reference proteome</keyword>
<accession>A0A840QUB5</accession>
<evidence type="ECO:0000256" key="3">
    <source>
        <dbReference type="ARBA" id="ARBA00022692"/>
    </source>
</evidence>
<keyword evidence="5 6" id="KW-0472">Membrane</keyword>
<reference evidence="8 9" key="1">
    <citation type="submission" date="2020-08" db="EMBL/GenBank/DDBJ databases">
        <title>Genomic Encyclopedia of Type Strains, Phase IV (KMG-IV): sequencing the most valuable type-strain genomes for metagenomic binning, comparative biology and taxonomic classification.</title>
        <authorList>
            <person name="Goeker M."/>
        </authorList>
    </citation>
    <scope>NUCLEOTIDE SEQUENCE [LARGE SCALE GENOMIC DNA]</scope>
    <source>
        <strain evidence="8 9">DSM 24696</strain>
    </source>
</reference>
<keyword evidence="4 6" id="KW-1133">Transmembrane helix</keyword>
<dbReference type="Pfam" id="PF06779">
    <property type="entry name" value="MFS_4"/>
    <property type="match status" value="1"/>
</dbReference>
<evidence type="ECO:0000259" key="7">
    <source>
        <dbReference type="PROSITE" id="PS50850"/>
    </source>
</evidence>
<comment type="subcellular location">
    <subcellularLocation>
        <location evidence="1">Cell membrane</location>
        <topology evidence="1">Multi-pass membrane protein</topology>
    </subcellularLocation>
</comment>
<keyword evidence="2" id="KW-0813">Transport</keyword>
<organism evidence="8 9">
    <name type="scientific">Texcoconibacillus texcoconensis</name>
    <dbReference type="NCBI Taxonomy" id="1095777"/>
    <lineage>
        <taxon>Bacteria</taxon>
        <taxon>Bacillati</taxon>
        <taxon>Bacillota</taxon>
        <taxon>Bacilli</taxon>
        <taxon>Bacillales</taxon>
        <taxon>Bacillaceae</taxon>
        <taxon>Texcoconibacillus</taxon>
    </lineage>
</organism>
<dbReference type="PROSITE" id="PS50850">
    <property type="entry name" value="MFS"/>
    <property type="match status" value="1"/>
</dbReference>
<feature type="transmembrane region" description="Helical" evidence="6">
    <location>
        <begin position="215"/>
        <end position="236"/>
    </location>
</feature>
<sequence length="395" mass="43073">MLKITNPFFIAIIGMLSLAIVMGIGRFAYTPLLPYMEEENLTPLTAGVLATTNYIGYFLGAYGARNIVNRQKAFYTGLWINILTTTIMGLTEFFSLWLILRLISGVTSGLVFVLVSSIILDKLNKSNRLGLSGFFYGGVGLGIFLTGILVPTFELIMNWGLIWVSLGILGAMMGVFVSLGLNNEENNSKESITQKTNVREEHFTIQKRKTIHSLYISYACEGFGYIIFGTFIVSMLTSTTSIGWHPSYIWAIVGIGAIPSCLFWSWLGNKISIEKALCIAYTLQIAGVVLPIVSVSDLAILFGALLYGGTFMGITTLTITLGKSLSVGNSQNLIGGLTSVYSIGQVFGPLTAGFIITEGNYFNAFLLSGIVLIFGLASLLITIYSRKDEQIYAIR</sequence>
<feature type="transmembrane region" description="Helical" evidence="6">
    <location>
        <begin position="276"/>
        <end position="293"/>
    </location>
</feature>
<evidence type="ECO:0000256" key="4">
    <source>
        <dbReference type="ARBA" id="ARBA00022989"/>
    </source>
</evidence>
<feature type="transmembrane region" description="Helical" evidence="6">
    <location>
        <begin position="96"/>
        <end position="121"/>
    </location>
</feature>
<dbReference type="PANTHER" id="PTHR23537">
    <property type="match status" value="1"/>
</dbReference>
<dbReference type="EMBL" id="JACHHB010000029">
    <property type="protein sequence ID" value="MBB5175122.1"/>
    <property type="molecule type" value="Genomic_DNA"/>
</dbReference>
<feature type="transmembrane region" description="Helical" evidence="6">
    <location>
        <begin position="133"/>
        <end position="153"/>
    </location>
</feature>
<comment type="caution">
    <text evidence="8">The sequence shown here is derived from an EMBL/GenBank/DDBJ whole genome shotgun (WGS) entry which is preliminary data.</text>
</comment>
<feature type="domain" description="Major facilitator superfamily (MFS) profile" evidence="7">
    <location>
        <begin position="7"/>
        <end position="387"/>
    </location>
</feature>
<evidence type="ECO:0000313" key="8">
    <source>
        <dbReference type="EMBL" id="MBB5175122.1"/>
    </source>
</evidence>
<dbReference type="SUPFAM" id="SSF103473">
    <property type="entry name" value="MFS general substrate transporter"/>
    <property type="match status" value="1"/>
</dbReference>
<evidence type="ECO:0000256" key="6">
    <source>
        <dbReference type="SAM" id="Phobius"/>
    </source>
</evidence>
<evidence type="ECO:0000256" key="1">
    <source>
        <dbReference type="ARBA" id="ARBA00004651"/>
    </source>
</evidence>
<dbReference type="RefSeq" id="WP_184665519.1">
    <property type="nucleotide sequence ID" value="NZ_JACHHB010000029.1"/>
</dbReference>
<evidence type="ECO:0000256" key="5">
    <source>
        <dbReference type="ARBA" id="ARBA00023136"/>
    </source>
</evidence>
<feature type="transmembrane region" description="Helical" evidence="6">
    <location>
        <begin position="333"/>
        <end position="356"/>
    </location>
</feature>
<name>A0A840QUB5_9BACI</name>
<proteinExistence type="predicted"/>
<dbReference type="AlphaFoldDB" id="A0A840QUB5"/>
<dbReference type="GO" id="GO:0005886">
    <property type="term" value="C:plasma membrane"/>
    <property type="evidence" value="ECO:0007669"/>
    <property type="project" value="UniProtKB-SubCell"/>
</dbReference>
<dbReference type="GO" id="GO:0022857">
    <property type="term" value="F:transmembrane transporter activity"/>
    <property type="evidence" value="ECO:0007669"/>
    <property type="project" value="InterPro"/>
</dbReference>
<dbReference type="InterPro" id="IPR010645">
    <property type="entry name" value="MFS_4"/>
</dbReference>